<dbReference type="InterPro" id="IPR003356">
    <property type="entry name" value="DNA_methylase_A-5"/>
</dbReference>
<dbReference type="InterPro" id="IPR029063">
    <property type="entry name" value="SAM-dependent_MTases_sf"/>
</dbReference>
<dbReference type="InterPro" id="IPR052916">
    <property type="entry name" value="Type-I_RE_MTase_Subunit"/>
</dbReference>
<dbReference type="InterPro" id="IPR029464">
    <property type="entry name" value="HSDR_N"/>
</dbReference>
<dbReference type="GO" id="GO:0008170">
    <property type="term" value="F:N-methyltransferase activity"/>
    <property type="evidence" value="ECO:0007669"/>
    <property type="project" value="InterPro"/>
</dbReference>
<name>A0A420EEQ9_9ACTN</name>
<evidence type="ECO:0000256" key="1">
    <source>
        <dbReference type="ARBA" id="ARBA00022747"/>
    </source>
</evidence>
<dbReference type="GO" id="GO:0003677">
    <property type="term" value="F:DNA binding"/>
    <property type="evidence" value="ECO:0007669"/>
    <property type="project" value="InterPro"/>
</dbReference>
<sequence>MWVPASLSWRLPVEGAVLPDNGKFVDEVFRDPSVRHGLRIFPAESIDQLIFEVRNGKLNIRCFATNRWRLAKPEEVIRQLTVLMLSNQYGYPIDRISVEVPVKMGSSYAAKKADIVVYRENAKLHPHIVVEVKKPRRRDGLEQLNSYMNATGVYFGAWINGDDAVFQWRNEPNLFEQLHRLPASHESLDDVKQPMTKGQLRPLLDLRDEVEYLEDTVLANAGVSAFEEIFKLIFTKLYDEFEKAETDPVEFRTTTAPAREQYERLNSLFHRACEEWPDIFAPTENLELTPEALISVASALQTRRLLDADLDVIDAAFEYMINPEQKGDKGQYFTPRSVVKMCVKMLNPKPGERVIDPSCGPGGFLVHSLQWVTDRFLREKFARNLEKRKYDYAGSRLFGIDFDPRLVRVAKAMLLISGDGKTNIFRVNSLDLREWRSRTDGLEGRVKDGTFDIILTNPPFAGSITQPEILGSYDLAYKGDPTNNKRSNRMTRDVLFIERCMRLLRPGGRMAIVLPQGNFNNANADYIREWLFDQARILGVVSLHPNTFKPFTGTKTSVLVLQKRKPGESTDESEPIFMAINELPVKNNSGDYLYRVTDGEFDLDEDGKRIVADDLDEIADAFIAHARAQNLSFWSESD</sequence>
<comment type="caution">
    <text evidence="4">The sequence shown here is derived from an EMBL/GenBank/DDBJ whole genome shotgun (WGS) entry which is preliminary data.</text>
</comment>
<dbReference type="PANTHER" id="PTHR42998">
    <property type="entry name" value="TYPE I RESTRICTION ENZYME HINDVIIP M PROTEIN-RELATED"/>
    <property type="match status" value="1"/>
</dbReference>
<evidence type="ECO:0000313" key="4">
    <source>
        <dbReference type="EMBL" id="RKF19171.1"/>
    </source>
</evidence>
<proteinExistence type="predicted"/>
<evidence type="ECO:0000313" key="5">
    <source>
        <dbReference type="Proteomes" id="UP000285744"/>
    </source>
</evidence>
<dbReference type="Pfam" id="PF13588">
    <property type="entry name" value="HSDR_N_2"/>
    <property type="match status" value="1"/>
</dbReference>
<evidence type="ECO:0000259" key="2">
    <source>
        <dbReference type="Pfam" id="PF02384"/>
    </source>
</evidence>
<keyword evidence="1" id="KW-0680">Restriction system</keyword>
<dbReference type="GO" id="GO:0032259">
    <property type="term" value="P:methylation"/>
    <property type="evidence" value="ECO:0007669"/>
    <property type="project" value="UniProtKB-KW"/>
</dbReference>
<dbReference type="InterPro" id="IPR002052">
    <property type="entry name" value="DNA_methylase_N6_adenine_CS"/>
</dbReference>
<dbReference type="Gene3D" id="3.40.50.150">
    <property type="entry name" value="Vaccinia Virus protein VP39"/>
    <property type="match status" value="1"/>
</dbReference>
<keyword evidence="4" id="KW-0808">Transferase</keyword>
<evidence type="ECO:0000259" key="3">
    <source>
        <dbReference type="Pfam" id="PF13588"/>
    </source>
</evidence>
<dbReference type="GO" id="GO:0009307">
    <property type="term" value="P:DNA restriction-modification system"/>
    <property type="evidence" value="ECO:0007669"/>
    <property type="project" value="UniProtKB-KW"/>
</dbReference>
<feature type="domain" description="Type I restriction enzyme R protein N-terminal" evidence="3">
    <location>
        <begin position="73"/>
        <end position="182"/>
    </location>
</feature>
<gene>
    <name evidence="4" type="ORF">D7I43_31955</name>
</gene>
<dbReference type="PANTHER" id="PTHR42998:SF1">
    <property type="entry name" value="TYPE I RESTRICTION ENZYME HINDI METHYLASE SUBUNIT"/>
    <property type="match status" value="1"/>
</dbReference>
<dbReference type="CDD" id="cd02440">
    <property type="entry name" value="AdoMet_MTases"/>
    <property type="match status" value="1"/>
</dbReference>
<reference evidence="4 5" key="1">
    <citation type="journal article" date="2018" name="Int. J. Syst. Evol. Microbiol.">
        <title>Micromonospora globbae sp. nov., an endophytic actinomycete isolated from roots of Globba winitii C. H. Wright.</title>
        <authorList>
            <person name="Kuncharoen N."/>
            <person name="Pittayakhajonwut P."/>
            <person name="Tanasupawat S."/>
        </authorList>
    </citation>
    <scope>NUCLEOTIDE SEQUENCE [LARGE SCALE GENOMIC DNA]</scope>
    <source>
        <strain evidence="4 5">WPS1-2</strain>
    </source>
</reference>
<dbReference type="Pfam" id="PF02384">
    <property type="entry name" value="N6_Mtase"/>
    <property type="match status" value="1"/>
</dbReference>
<dbReference type="PRINTS" id="PR00507">
    <property type="entry name" value="N12N6MTFRASE"/>
</dbReference>
<dbReference type="PROSITE" id="PS00092">
    <property type="entry name" value="N6_MTASE"/>
    <property type="match status" value="1"/>
</dbReference>
<dbReference type="Proteomes" id="UP000285744">
    <property type="component" value="Unassembled WGS sequence"/>
</dbReference>
<protein>
    <submittedName>
        <fullName evidence="4">SAM-dependent methyltransferase</fullName>
    </submittedName>
</protein>
<keyword evidence="4" id="KW-0489">Methyltransferase</keyword>
<accession>A0A420EEQ9</accession>
<dbReference type="AlphaFoldDB" id="A0A420EEQ9"/>
<organism evidence="4 5">
    <name type="scientific">Micromonospora globbae</name>
    <dbReference type="NCBI Taxonomy" id="1894969"/>
    <lineage>
        <taxon>Bacteria</taxon>
        <taxon>Bacillati</taxon>
        <taxon>Actinomycetota</taxon>
        <taxon>Actinomycetes</taxon>
        <taxon>Micromonosporales</taxon>
        <taxon>Micromonosporaceae</taxon>
        <taxon>Micromonospora</taxon>
    </lineage>
</organism>
<dbReference type="EMBL" id="RAQQ01000062">
    <property type="protein sequence ID" value="RKF19171.1"/>
    <property type="molecule type" value="Genomic_DNA"/>
</dbReference>
<feature type="domain" description="DNA methylase adenine-specific" evidence="2">
    <location>
        <begin position="311"/>
        <end position="571"/>
    </location>
</feature>
<dbReference type="SUPFAM" id="SSF53335">
    <property type="entry name" value="S-adenosyl-L-methionine-dependent methyltransferases"/>
    <property type="match status" value="1"/>
</dbReference>